<dbReference type="PANTHER" id="PTHR10338:SF14">
    <property type="entry name" value="INTER-ALPHA-TRYPSIN INHIBITOR HEAVY CHAIN H2"/>
    <property type="match status" value="1"/>
</dbReference>
<feature type="transmembrane region" description="Helical" evidence="2">
    <location>
        <begin position="96"/>
        <end position="117"/>
    </location>
</feature>
<keyword evidence="2" id="KW-0812">Transmembrane</keyword>
<gene>
    <name evidence="5" type="primary">Itih2_1</name>
    <name evidence="5" type="ORF">GTO93_0003158</name>
</gene>
<dbReference type="Proteomes" id="UP001166093">
    <property type="component" value="Unassembled WGS sequence"/>
</dbReference>
<keyword evidence="2" id="KW-0472">Membrane</keyword>
<feature type="region of interest" description="Disordered" evidence="1">
    <location>
        <begin position="855"/>
        <end position="876"/>
    </location>
</feature>
<evidence type="ECO:0000259" key="4">
    <source>
        <dbReference type="PROSITE" id="PS51468"/>
    </source>
</evidence>
<dbReference type="InterPro" id="IPR050934">
    <property type="entry name" value="ITIH"/>
</dbReference>
<sequence length="876" mass="98350">MFDSSLFVVSTNNATNAKPHGCNNGALVDRFGVLIQGLLAIVAFSTLMLKRFREPKEERRPWRIWFYDTSKQAIGALFIHFANVFLSNLAEEDPCSLYLMNFLLDATLGMLLIWAGVKAISCVVEYKQFTLLTFGEYGDPPQAAAWIGQCALYMLIMVFEKTVISLVLLIPGWTKLQEVLLDSIPNPQLELVLVMLIVPFIVNAIMFWVVDSLLMRKYKNKTTPESPESSKSVEVSTRLVDEESEDTRLGQDEKQSSIKTSGQAPPKLINRYERNRVETGDGIHIYSYKVEARITSRFAHTTICSRVVNTAQHAQSVVFNMQIPKSAFITNFTMNVNGITFIGSVKEKTVARSLYAKARARGKAAGIVRTNSNDMEMFRTEVHVPEGSKIQFEIHYEEMMQRKLGVYEYNLNLQPGKLVPQFQVDVYIYEPKGIAFVRAPNSLGEHFEGLVKVTTSNQKAHVCFKPTLHEQRKCHNCSSTAVDGVFTVQYEVIREDNGGDLQVSNGYFVHFFAPINLSPLPKNIIFVIDISGSMWGLKMKQTVQAMQTILDDLGHDDFFSIIDFNHNVRCWSDELVPATSIQTSEAKKYIQEIQPNGGTNINEALLRATHMLSNAMNYGVTDPRSVSMIILVSDGDPTVGEIKLSAIQKNVKKRMRDEFSLFSLGIGFDVDYDFLERIALENRGMAQRIYANQDASQQLRDFYQQVSSPLLRKILIEYPDEAVTDVTQNSFDKYFSGSELVVAGRVEPHGYSVLQSVITASSGTMDLSLQAEADVHELDEILALQRHVNPGFARQLWAYITVNQLLAERSLASTAAKKRKITQKIVSMALEHQFVTPMTAMLVESESGDERLLADSPKGPKQDCCAGGGNFLHKQK</sequence>
<dbReference type="InterPro" id="IPR013694">
    <property type="entry name" value="VIT"/>
</dbReference>
<feature type="non-terminal residue" evidence="5">
    <location>
        <position position="876"/>
    </location>
</feature>
<dbReference type="Pfam" id="PF00092">
    <property type="entry name" value="VWA"/>
    <property type="match status" value="1"/>
</dbReference>
<feature type="non-terminal residue" evidence="5">
    <location>
        <position position="1"/>
    </location>
</feature>
<dbReference type="PROSITE" id="PS50234">
    <property type="entry name" value="VWFA"/>
    <property type="match status" value="1"/>
</dbReference>
<accession>A0ABS2XMM2</accession>
<dbReference type="Pfam" id="PF08487">
    <property type="entry name" value="VIT"/>
    <property type="match status" value="1"/>
</dbReference>
<feature type="domain" description="VWFA" evidence="3">
    <location>
        <begin position="523"/>
        <end position="706"/>
    </location>
</feature>
<feature type="transmembrane region" description="Helical" evidence="2">
    <location>
        <begin position="191"/>
        <end position="210"/>
    </location>
</feature>
<feature type="transmembrane region" description="Helical" evidence="2">
    <location>
        <begin position="33"/>
        <end position="52"/>
    </location>
</feature>
<dbReference type="InterPro" id="IPR002035">
    <property type="entry name" value="VWF_A"/>
</dbReference>
<dbReference type="PANTHER" id="PTHR10338">
    <property type="entry name" value="INTER-ALPHA-TRYPSIN INHIBITOR HEAVY CHAIN FAMILY MEMBER"/>
    <property type="match status" value="1"/>
</dbReference>
<dbReference type="Pfam" id="PF12400">
    <property type="entry name" value="STIMATE"/>
    <property type="match status" value="1"/>
</dbReference>
<dbReference type="InterPro" id="IPR036465">
    <property type="entry name" value="vWFA_dom_sf"/>
</dbReference>
<dbReference type="SMART" id="SM00609">
    <property type="entry name" value="VIT"/>
    <property type="match status" value="1"/>
</dbReference>
<evidence type="ECO:0000313" key="5">
    <source>
        <dbReference type="EMBL" id="MBN3275374.1"/>
    </source>
</evidence>
<feature type="compositionally biased region" description="Basic and acidic residues" evidence="1">
    <location>
        <begin position="246"/>
        <end position="256"/>
    </location>
</feature>
<evidence type="ECO:0000259" key="3">
    <source>
        <dbReference type="PROSITE" id="PS50234"/>
    </source>
</evidence>
<evidence type="ECO:0000256" key="1">
    <source>
        <dbReference type="SAM" id="MobiDB-lite"/>
    </source>
</evidence>
<comment type="caution">
    <text evidence="5">The sequence shown here is derived from an EMBL/GenBank/DDBJ whole genome shotgun (WGS) entry which is preliminary data.</text>
</comment>
<keyword evidence="2" id="KW-1133">Transmembrane helix</keyword>
<dbReference type="PROSITE" id="PS51468">
    <property type="entry name" value="VIT"/>
    <property type="match status" value="1"/>
</dbReference>
<name>A0ABS2XMM2_POLSP</name>
<feature type="transmembrane region" description="Helical" evidence="2">
    <location>
        <begin position="73"/>
        <end position="90"/>
    </location>
</feature>
<dbReference type="EMBL" id="JAAWVQ010050129">
    <property type="protein sequence ID" value="MBN3275374.1"/>
    <property type="molecule type" value="Genomic_DNA"/>
</dbReference>
<dbReference type="CDD" id="cd01461">
    <property type="entry name" value="vWA_interalpha_trypsin_inhibitor"/>
    <property type="match status" value="1"/>
</dbReference>
<evidence type="ECO:0000256" key="2">
    <source>
        <dbReference type="SAM" id="Phobius"/>
    </source>
</evidence>
<evidence type="ECO:0000313" key="6">
    <source>
        <dbReference type="Proteomes" id="UP001166093"/>
    </source>
</evidence>
<proteinExistence type="predicted"/>
<feature type="compositionally biased region" description="Low complexity" evidence="1">
    <location>
        <begin position="221"/>
        <end position="237"/>
    </location>
</feature>
<reference evidence="5" key="1">
    <citation type="journal article" date="2021" name="Cell">
        <title>Tracing the genetic footprints of vertebrate landing in non-teleost ray-finned fishes.</title>
        <authorList>
            <person name="Bi X."/>
            <person name="Wang K."/>
            <person name="Yang L."/>
            <person name="Pan H."/>
            <person name="Jiang H."/>
            <person name="Wei Q."/>
            <person name="Fang M."/>
            <person name="Yu H."/>
            <person name="Zhu C."/>
            <person name="Cai Y."/>
            <person name="He Y."/>
            <person name="Gan X."/>
            <person name="Zeng H."/>
            <person name="Yu D."/>
            <person name="Zhu Y."/>
            <person name="Jiang H."/>
            <person name="Qiu Q."/>
            <person name="Yang H."/>
            <person name="Zhang Y.E."/>
            <person name="Wang W."/>
            <person name="Zhu M."/>
            <person name="He S."/>
            <person name="Zhang G."/>
        </authorList>
    </citation>
    <scope>NUCLEOTIDE SEQUENCE</scope>
    <source>
        <strain evidence="5">Pddl_001</strain>
    </source>
</reference>
<feature type="transmembrane region" description="Helical" evidence="2">
    <location>
        <begin position="150"/>
        <end position="171"/>
    </location>
</feature>
<dbReference type="SUPFAM" id="SSF53300">
    <property type="entry name" value="vWA-like"/>
    <property type="match status" value="1"/>
</dbReference>
<dbReference type="SMART" id="SM00327">
    <property type="entry name" value="VWA"/>
    <property type="match status" value="1"/>
</dbReference>
<feature type="region of interest" description="Disordered" evidence="1">
    <location>
        <begin position="221"/>
        <end position="265"/>
    </location>
</feature>
<keyword evidence="6" id="KW-1185">Reference proteome</keyword>
<organism evidence="5 6">
    <name type="scientific">Polyodon spathula</name>
    <name type="common">North American paddlefish</name>
    <name type="synonym">Squalus spathula</name>
    <dbReference type="NCBI Taxonomy" id="7913"/>
    <lineage>
        <taxon>Eukaryota</taxon>
        <taxon>Metazoa</taxon>
        <taxon>Chordata</taxon>
        <taxon>Craniata</taxon>
        <taxon>Vertebrata</taxon>
        <taxon>Euteleostomi</taxon>
        <taxon>Actinopterygii</taxon>
        <taxon>Chondrostei</taxon>
        <taxon>Acipenseriformes</taxon>
        <taxon>Polyodontidae</taxon>
        <taxon>Polyodon</taxon>
    </lineage>
</organism>
<dbReference type="Gene3D" id="3.40.50.410">
    <property type="entry name" value="von Willebrand factor, type A domain"/>
    <property type="match status" value="1"/>
</dbReference>
<dbReference type="InterPro" id="IPR022127">
    <property type="entry name" value="STIMATE/YPL162C"/>
</dbReference>
<feature type="domain" description="VIT" evidence="4">
    <location>
        <begin position="269"/>
        <end position="398"/>
    </location>
</feature>
<protein>
    <submittedName>
        <fullName evidence="5">ITIH2 inhibitor</fullName>
    </submittedName>
</protein>